<dbReference type="GO" id="GO:0120147">
    <property type="term" value="F:formylglycine-generating oxidase activity"/>
    <property type="evidence" value="ECO:0007669"/>
    <property type="project" value="TreeGrafter"/>
</dbReference>
<dbReference type="InterPro" id="IPR032675">
    <property type="entry name" value="LRR_dom_sf"/>
</dbReference>
<accession>A0A518HJ17</accession>
<dbReference type="InterPro" id="IPR005532">
    <property type="entry name" value="SUMF_dom"/>
</dbReference>
<gene>
    <name evidence="2" type="primary">egtB_1</name>
    <name evidence="2" type="ORF">Enr13x_06740</name>
</gene>
<protein>
    <submittedName>
        <fullName evidence="2">Iron(II)-dependent oxidoreductase EgtB</fullName>
        <ecNumber evidence="2">1.8.-.-</ecNumber>
    </submittedName>
</protein>
<dbReference type="SUPFAM" id="SSF52047">
    <property type="entry name" value="RNI-like"/>
    <property type="match status" value="2"/>
</dbReference>
<reference evidence="2 3" key="1">
    <citation type="submission" date="2019-03" db="EMBL/GenBank/DDBJ databases">
        <title>Deep-cultivation of Planctomycetes and their phenomic and genomic characterization uncovers novel biology.</title>
        <authorList>
            <person name="Wiegand S."/>
            <person name="Jogler M."/>
            <person name="Boedeker C."/>
            <person name="Pinto D."/>
            <person name="Vollmers J."/>
            <person name="Rivas-Marin E."/>
            <person name="Kohn T."/>
            <person name="Peeters S.H."/>
            <person name="Heuer A."/>
            <person name="Rast P."/>
            <person name="Oberbeckmann S."/>
            <person name="Bunk B."/>
            <person name="Jeske O."/>
            <person name="Meyerdierks A."/>
            <person name="Storesund J.E."/>
            <person name="Kallscheuer N."/>
            <person name="Luecker S."/>
            <person name="Lage O.M."/>
            <person name="Pohl T."/>
            <person name="Merkel B.J."/>
            <person name="Hornburger P."/>
            <person name="Mueller R.-W."/>
            <person name="Bruemmer F."/>
            <person name="Labrenz M."/>
            <person name="Spormann A.M."/>
            <person name="Op den Camp H."/>
            <person name="Overmann J."/>
            <person name="Amann R."/>
            <person name="Jetten M.S.M."/>
            <person name="Mascher T."/>
            <person name="Medema M.H."/>
            <person name="Devos D.P."/>
            <person name="Kaster A.-K."/>
            <person name="Ovreas L."/>
            <person name="Rohde M."/>
            <person name="Galperin M.Y."/>
            <person name="Jogler C."/>
        </authorList>
    </citation>
    <scope>NUCLEOTIDE SEQUENCE [LARGE SCALE GENOMIC DNA]</scope>
    <source>
        <strain evidence="2 3">Enr13</strain>
    </source>
</reference>
<dbReference type="Gene3D" id="3.90.1580.10">
    <property type="entry name" value="paralog of FGE (formylglycine-generating enzyme)"/>
    <property type="match status" value="1"/>
</dbReference>
<dbReference type="InterPro" id="IPR051043">
    <property type="entry name" value="Sulfatase_Mod_Factor_Kinase"/>
</dbReference>
<dbReference type="EC" id="1.8.-.-" evidence="2"/>
<dbReference type="SUPFAM" id="SSF56436">
    <property type="entry name" value="C-type lectin-like"/>
    <property type="match status" value="1"/>
</dbReference>
<sequence length="804" mass="88358">MRGLPILVCCCWFASPWGVGQEPVGAEGMTFRFIDGGRFVQGMDGGERALQQAFPLSTTGQSYGNAEGPAHVTWLTKPYQIAETEVTVGQFRRFVEATGYQTTAERGLTEMVGWQPTPEDKPLYQSHDFVRDTKFSWKNPGFEQTDDHPVVGVSLTDAKAYCQWLSQRDGVRYRLPTEAEWEFACRAGTTSWFSFGDTAQGVSHRHANLGHVELENHRKHAAERQWLLDWDNDSGDGYLFTAPVGSYTRNPWGIADMHGNVWEWCEDLWLDTVYKDYERPRYDQPGGVAVDPVNRDRPQTTTNDFHVIRGGCWYNGDLACRSSARVPWDADDASCYVGFRIVQAADPDQSTAAREAYEAEQAAIAAIEAAGGKRYASRGLDIEVRLEGANVDESVFQGLAKLPDLQRLRLGWRGRDAKLSQQGLDAIAKLNQLQVLEFNSGLGIAALDLSVLTRMNELQVLRFPRDAPLNDGHLAALAEFTSLREFQCFGTAGGLTDEGLGRLGRNQDLETLLAWENEATGAYLKHLQGCPLSTLASTAPYGNAGTMDDEGAANLSSFPGLRSLTLDGQSQLSGASMKRIAALDELRRLSLQRCSGIADAEMFPLSKLQQLRDINLMGSSAGDVAAKALGMIPRLESVRMGNDASGPTDVLTDAGAAELSNAFSIRDLDLMSNGLTDRGLKSLGRINRLTRLTITSNQVTGSGLGPLTQLPDLRDLSLQTPGLEDVAFEYLAAAKSVEKLRLAHRGIRPPAALTNDGMMKIRGATWLKELWLPRNDTGITETKINELNELLPKTNVIPYTVTWN</sequence>
<dbReference type="PANTHER" id="PTHR23150:SF19">
    <property type="entry name" value="FORMYLGLYCINE-GENERATING ENZYME"/>
    <property type="match status" value="1"/>
</dbReference>
<dbReference type="PANTHER" id="PTHR23150">
    <property type="entry name" value="SULFATASE MODIFYING FACTOR 1, 2"/>
    <property type="match status" value="1"/>
</dbReference>
<dbReference type="EMBL" id="CP037423">
    <property type="protein sequence ID" value="QDV40838.1"/>
    <property type="molecule type" value="Genomic_DNA"/>
</dbReference>
<dbReference type="KEGG" id="snep:Enr13x_06740"/>
<evidence type="ECO:0000313" key="2">
    <source>
        <dbReference type="EMBL" id="QDV40838.1"/>
    </source>
</evidence>
<keyword evidence="2" id="KW-0560">Oxidoreductase</keyword>
<organism evidence="2 3">
    <name type="scientific">Stieleria neptunia</name>
    <dbReference type="NCBI Taxonomy" id="2527979"/>
    <lineage>
        <taxon>Bacteria</taxon>
        <taxon>Pseudomonadati</taxon>
        <taxon>Planctomycetota</taxon>
        <taxon>Planctomycetia</taxon>
        <taxon>Pirellulales</taxon>
        <taxon>Pirellulaceae</taxon>
        <taxon>Stieleria</taxon>
    </lineage>
</organism>
<keyword evidence="3" id="KW-1185">Reference proteome</keyword>
<feature type="domain" description="Sulfatase-modifying factor enzyme-like" evidence="1">
    <location>
        <begin position="34"/>
        <end position="342"/>
    </location>
</feature>
<name>A0A518HJ17_9BACT</name>
<dbReference type="Proteomes" id="UP000319004">
    <property type="component" value="Chromosome"/>
</dbReference>
<evidence type="ECO:0000313" key="3">
    <source>
        <dbReference type="Proteomes" id="UP000319004"/>
    </source>
</evidence>
<dbReference type="InterPro" id="IPR016187">
    <property type="entry name" value="CTDL_fold"/>
</dbReference>
<proteinExistence type="predicted"/>
<evidence type="ECO:0000259" key="1">
    <source>
        <dbReference type="Pfam" id="PF03781"/>
    </source>
</evidence>
<dbReference type="AlphaFoldDB" id="A0A518HJ17"/>
<dbReference type="OrthoDB" id="9812426at2"/>
<dbReference type="Pfam" id="PF03781">
    <property type="entry name" value="FGE-sulfatase"/>
    <property type="match status" value="1"/>
</dbReference>
<dbReference type="Gene3D" id="3.80.10.10">
    <property type="entry name" value="Ribonuclease Inhibitor"/>
    <property type="match status" value="3"/>
</dbReference>
<dbReference type="InterPro" id="IPR042095">
    <property type="entry name" value="SUMF_sf"/>
</dbReference>